<organism evidence="2 3">
    <name type="scientific">Planococcus halotolerans</name>
    <dbReference type="NCBI Taxonomy" id="2233542"/>
    <lineage>
        <taxon>Bacteria</taxon>
        <taxon>Bacillati</taxon>
        <taxon>Bacillota</taxon>
        <taxon>Bacilli</taxon>
        <taxon>Bacillales</taxon>
        <taxon>Caryophanaceae</taxon>
        <taxon>Planococcus</taxon>
    </lineage>
</organism>
<dbReference type="Pfam" id="PF14264">
    <property type="entry name" value="Glucos_trans_II"/>
    <property type="match status" value="1"/>
</dbReference>
<name>A0A365L3M4_9BACL</name>
<accession>A0A365L3M4</accession>
<dbReference type="RefSeq" id="WP_112223207.1">
    <property type="nucleotide sequence ID" value="NZ_CP196859.1"/>
</dbReference>
<protein>
    <recommendedName>
        <fullName evidence="4">Glucosyl transferase GtrII</fullName>
    </recommendedName>
</protein>
<dbReference type="AlphaFoldDB" id="A0A365L3M4"/>
<dbReference type="EMBL" id="QLZR01000002">
    <property type="protein sequence ID" value="RAZ79639.1"/>
    <property type="molecule type" value="Genomic_DNA"/>
</dbReference>
<evidence type="ECO:0000256" key="1">
    <source>
        <dbReference type="SAM" id="Phobius"/>
    </source>
</evidence>
<evidence type="ECO:0000313" key="2">
    <source>
        <dbReference type="EMBL" id="RAZ79639.1"/>
    </source>
</evidence>
<feature type="transmembrane region" description="Helical" evidence="1">
    <location>
        <begin position="20"/>
        <end position="41"/>
    </location>
</feature>
<keyword evidence="1" id="KW-1133">Transmembrane helix</keyword>
<keyword evidence="1" id="KW-0812">Transmembrane</keyword>
<keyword evidence="3" id="KW-1185">Reference proteome</keyword>
<dbReference type="Proteomes" id="UP000251002">
    <property type="component" value="Unassembled WGS sequence"/>
</dbReference>
<evidence type="ECO:0000313" key="3">
    <source>
        <dbReference type="Proteomes" id="UP000251002"/>
    </source>
</evidence>
<feature type="transmembrane region" description="Helical" evidence="1">
    <location>
        <begin position="361"/>
        <end position="386"/>
    </location>
</feature>
<reference evidence="2 3" key="1">
    <citation type="submission" date="2018-06" db="EMBL/GenBank/DDBJ databases">
        <title>The draft genome sequences of strains SCU63 and S1.</title>
        <authorList>
            <person name="Gan L."/>
        </authorList>
    </citation>
    <scope>NUCLEOTIDE SEQUENCE [LARGE SCALE GENOMIC DNA]</scope>
    <source>
        <strain evidence="2 3">SCU63</strain>
    </source>
</reference>
<gene>
    <name evidence="2" type="ORF">DP120_08550</name>
</gene>
<feature type="transmembrane region" description="Helical" evidence="1">
    <location>
        <begin position="330"/>
        <end position="349"/>
    </location>
</feature>
<sequence length="511" mass="57518">MPEHLLNKWKTQIKPEWKIAFFTAFIIGLLTHIFVFTNSLPNHDGIVNTYSPQEKFSLGRFFLSPFAGISSYFDIPVVIGVLAIFYLSLIAVILTEFFELRKALSIFLVSGLVVTFPTISATFSYMFTADGYMAGSLVTALALLVTKKYKYGFIPGAVLFYMGVGVYQANLPFLLTLATIFLLMEALTKNVSVKVFLITTGRFMATAVIGMGLYGITFYLYNRLFAGEISNYQGLNNIGESSQSLSLTVQELIDSVKTFFFRGFITDMPVNLFEILNLFVVLLIIAGAALTFYQNKVYRSLPFSILTVLMLLSLPFSAYCLYFVSADVIYHMLMVLSVLSFYLLPILIYDKFSFAAFTNKSFSWITVIVSLLVVFNFAIIANISYYNLHLKYESTVFALNRVIDRIEQVNGLEEADKLAIFGRNTLESNLTDTIIPQSIPSMTGSSGNYLLPLPYHYFYMMQNQFGVNYKTASQDEYALIAASDTFESMEPWPAESSVQLFGDIVVIKFSE</sequence>
<comment type="caution">
    <text evidence="2">The sequence shown here is derived from an EMBL/GenBank/DDBJ whole genome shotgun (WGS) entry which is preliminary data.</text>
</comment>
<keyword evidence="1" id="KW-0472">Membrane</keyword>
<evidence type="ECO:0008006" key="4">
    <source>
        <dbReference type="Google" id="ProtNLM"/>
    </source>
</evidence>
<dbReference type="InterPro" id="IPR025686">
    <property type="entry name" value="Glucos_trans_II"/>
</dbReference>
<feature type="transmembrane region" description="Helical" evidence="1">
    <location>
        <begin position="195"/>
        <end position="221"/>
    </location>
</feature>
<feature type="transmembrane region" description="Helical" evidence="1">
    <location>
        <begin position="61"/>
        <end position="94"/>
    </location>
</feature>
<feature type="transmembrane region" description="Helical" evidence="1">
    <location>
        <begin position="305"/>
        <end position="324"/>
    </location>
</feature>
<feature type="transmembrane region" description="Helical" evidence="1">
    <location>
        <begin position="106"/>
        <end position="127"/>
    </location>
</feature>
<feature type="transmembrane region" description="Helical" evidence="1">
    <location>
        <begin position="158"/>
        <end position="183"/>
    </location>
</feature>
<proteinExistence type="predicted"/>
<feature type="transmembrane region" description="Helical" evidence="1">
    <location>
        <begin position="275"/>
        <end position="293"/>
    </location>
</feature>